<keyword evidence="5" id="KW-0611">Plant defense</keyword>
<dbReference type="PANTHER" id="PTHR33377:SF102">
    <property type="entry name" value="OS02G0199200 PROTEIN"/>
    <property type="match status" value="1"/>
</dbReference>
<evidence type="ECO:0000256" key="6">
    <source>
        <dbReference type="SAM" id="MobiDB-lite"/>
    </source>
</evidence>
<dbReference type="InterPro" id="IPR041118">
    <property type="entry name" value="Rx_N"/>
</dbReference>
<name>J3LAM0_ORYBR</name>
<feature type="compositionally biased region" description="Basic and acidic residues" evidence="6">
    <location>
        <begin position="79"/>
        <end position="89"/>
    </location>
</feature>
<sequence>MVGRLVSLAAGQLLDRRGVEEKLRRVRRLLVRIESAVEAAEARRVTGRALLAWLSELADGAHRGRYFLDAFAGDRSADGITDHEGREVARPNPSNPAKRLRVAARRLVFRDGGAAAELDELPAGAAPAAGHEHLRGQPDVWPASREAPRLRLLAA</sequence>
<dbReference type="AlphaFoldDB" id="J3LAM0"/>
<evidence type="ECO:0000256" key="4">
    <source>
        <dbReference type="ARBA" id="ARBA00022741"/>
    </source>
</evidence>
<organism evidence="8">
    <name type="scientific">Oryza brachyantha</name>
    <name type="common">malo sina</name>
    <dbReference type="NCBI Taxonomy" id="4533"/>
    <lineage>
        <taxon>Eukaryota</taxon>
        <taxon>Viridiplantae</taxon>
        <taxon>Streptophyta</taxon>
        <taxon>Embryophyta</taxon>
        <taxon>Tracheophyta</taxon>
        <taxon>Spermatophyta</taxon>
        <taxon>Magnoliopsida</taxon>
        <taxon>Liliopsida</taxon>
        <taxon>Poales</taxon>
        <taxon>Poaceae</taxon>
        <taxon>BOP clade</taxon>
        <taxon>Oryzoideae</taxon>
        <taxon>Oryzeae</taxon>
        <taxon>Oryzinae</taxon>
        <taxon>Oryza</taxon>
    </lineage>
</organism>
<evidence type="ECO:0000256" key="1">
    <source>
        <dbReference type="ARBA" id="ARBA00008894"/>
    </source>
</evidence>
<dbReference type="PANTHER" id="PTHR33377">
    <property type="entry name" value="OS10G0134700 PROTEIN-RELATED"/>
    <property type="match status" value="1"/>
</dbReference>
<keyword evidence="2" id="KW-0433">Leucine-rich repeat</keyword>
<dbReference type="HOGENOM" id="CLU_1868364_0_0_1"/>
<dbReference type="GO" id="GO:0000166">
    <property type="term" value="F:nucleotide binding"/>
    <property type="evidence" value="ECO:0007669"/>
    <property type="project" value="UniProtKB-KW"/>
</dbReference>
<protein>
    <recommendedName>
        <fullName evidence="7">Disease resistance N-terminal domain-containing protein</fullName>
    </recommendedName>
</protein>
<keyword evidence="3" id="KW-0677">Repeat</keyword>
<feature type="region of interest" description="Disordered" evidence="6">
    <location>
        <begin position="122"/>
        <end position="141"/>
    </location>
</feature>
<keyword evidence="4" id="KW-0547">Nucleotide-binding</keyword>
<dbReference type="GO" id="GO:0006952">
    <property type="term" value="P:defense response"/>
    <property type="evidence" value="ECO:0007669"/>
    <property type="project" value="UniProtKB-KW"/>
</dbReference>
<accession>J3LAM0</accession>
<keyword evidence="9" id="KW-1185">Reference proteome</keyword>
<dbReference type="EnsemblPlants" id="OB02G16870.1">
    <property type="protein sequence ID" value="OB02G16870.1"/>
    <property type="gene ID" value="OB02G16870"/>
</dbReference>
<evidence type="ECO:0000313" key="9">
    <source>
        <dbReference type="Proteomes" id="UP000006038"/>
    </source>
</evidence>
<dbReference type="Pfam" id="PF18052">
    <property type="entry name" value="Rx_N"/>
    <property type="match status" value="1"/>
</dbReference>
<evidence type="ECO:0000256" key="5">
    <source>
        <dbReference type="ARBA" id="ARBA00022821"/>
    </source>
</evidence>
<reference evidence="8" key="1">
    <citation type="submission" date="2013-04" db="UniProtKB">
        <authorList>
            <consortium name="EnsemblPlants"/>
        </authorList>
    </citation>
    <scope>IDENTIFICATION</scope>
</reference>
<evidence type="ECO:0000256" key="3">
    <source>
        <dbReference type="ARBA" id="ARBA00022737"/>
    </source>
</evidence>
<evidence type="ECO:0000313" key="8">
    <source>
        <dbReference type="EnsemblPlants" id="OB02G16870.1"/>
    </source>
</evidence>
<feature type="domain" description="Disease resistance N-terminal" evidence="7">
    <location>
        <begin position="2"/>
        <end position="72"/>
    </location>
</feature>
<feature type="region of interest" description="Disordered" evidence="6">
    <location>
        <begin position="79"/>
        <end position="98"/>
    </location>
</feature>
<dbReference type="Gramene" id="OB02G16870.1">
    <property type="protein sequence ID" value="OB02G16870.1"/>
    <property type="gene ID" value="OB02G16870"/>
</dbReference>
<dbReference type="Proteomes" id="UP000006038">
    <property type="component" value="Unassembled WGS sequence"/>
</dbReference>
<evidence type="ECO:0000256" key="2">
    <source>
        <dbReference type="ARBA" id="ARBA00022614"/>
    </source>
</evidence>
<proteinExistence type="inferred from homology"/>
<comment type="similarity">
    <text evidence="1">Belongs to the disease resistance NB-LRR family.</text>
</comment>
<evidence type="ECO:0000259" key="7">
    <source>
        <dbReference type="Pfam" id="PF18052"/>
    </source>
</evidence>